<name>A0A0C9QDS9_LACPA</name>
<protein>
    <submittedName>
        <fullName evidence="1">Uncharacterized protein</fullName>
    </submittedName>
</protein>
<dbReference type="AlphaFoldDB" id="A0A0C9QDS9"/>
<evidence type="ECO:0000313" key="1">
    <source>
        <dbReference type="EMBL" id="GAN36793.1"/>
    </source>
</evidence>
<reference evidence="2" key="1">
    <citation type="submission" date="2014-05" db="EMBL/GenBank/DDBJ databases">
        <title>Whole genome sequencing of Lactobacillus casei NRIC0644.</title>
        <authorList>
            <person name="Atarashi H."/>
            <person name="Yoshida Y."/>
            <person name="Fujimura S."/>
            <person name="Tanaka N."/>
            <person name="Shiwa Y."/>
            <person name="Yoshikawa H."/>
            <person name="Okada S."/>
            <person name="Nakagawa J."/>
        </authorList>
    </citation>
    <scope>NUCLEOTIDE SEQUENCE [LARGE SCALE GENOMIC DNA]</scope>
    <source>
        <strain evidence="2">NRIC0644</strain>
    </source>
</reference>
<dbReference type="EMBL" id="BAYM01000088">
    <property type="protein sequence ID" value="GAN36793.1"/>
    <property type="molecule type" value="Genomic_DNA"/>
</dbReference>
<comment type="caution">
    <text evidence="1">The sequence shown here is derived from an EMBL/GenBank/DDBJ whole genome shotgun (WGS) entry which is preliminary data.</text>
</comment>
<organism evidence="1 2">
    <name type="scientific">Lacticaseibacillus paracasei NRIC 0644</name>
    <dbReference type="NCBI Taxonomy" id="1435038"/>
    <lineage>
        <taxon>Bacteria</taxon>
        <taxon>Bacillati</taxon>
        <taxon>Bacillota</taxon>
        <taxon>Bacilli</taxon>
        <taxon>Lactobacillales</taxon>
        <taxon>Lactobacillaceae</taxon>
        <taxon>Lacticaseibacillus</taxon>
    </lineage>
</organism>
<dbReference type="RefSeq" id="WP_003570169.1">
    <property type="nucleotide sequence ID" value="NZ_BAYM01000088.1"/>
</dbReference>
<dbReference type="Proteomes" id="UP000032552">
    <property type="component" value="Unassembled WGS sequence"/>
</dbReference>
<evidence type="ECO:0000313" key="2">
    <source>
        <dbReference type="Proteomes" id="UP000032552"/>
    </source>
</evidence>
<gene>
    <name evidence="1" type="ORF">LC0644_1382</name>
</gene>
<accession>A0A0C9QDS9</accession>
<proteinExistence type="predicted"/>
<sequence>MNDDQDLLMRQIKSFAQGLGAVMSKKDRRPDDPVVVFHDAEVSLASYQAKLITEVKENGFSAAKALLTTWRDTRLSRRQYEDLTAWLQGQRFVYKES</sequence>